<dbReference type="EMBL" id="DF237860">
    <property type="protein sequence ID" value="GAQ92047.1"/>
    <property type="molecule type" value="Genomic_DNA"/>
</dbReference>
<reference evidence="1 2" key="1">
    <citation type="journal article" date="2014" name="Nat. Commun.">
        <title>Klebsormidium flaccidum genome reveals primary factors for plant terrestrial adaptation.</title>
        <authorList>
            <person name="Hori K."/>
            <person name="Maruyama F."/>
            <person name="Fujisawa T."/>
            <person name="Togashi T."/>
            <person name="Yamamoto N."/>
            <person name="Seo M."/>
            <person name="Sato S."/>
            <person name="Yamada T."/>
            <person name="Mori H."/>
            <person name="Tajima N."/>
            <person name="Moriyama T."/>
            <person name="Ikeuchi M."/>
            <person name="Watanabe M."/>
            <person name="Wada H."/>
            <person name="Kobayashi K."/>
            <person name="Saito M."/>
            <person name="Masuda T."/>
            <person name="Sasaki-Sekimoto Y."/>
            <person name="Mashiguchi K."/>
            <person name="Awai K."/>
            <person name="Shimojima M."/>
            <person name="Masuda S."/>
            <person name="Iwai M."/>
            <person name="Nobusawa T."/>
            <person name="Narise T."/>
            <person name="Kondo S."/>
            <person name="Saito H."/>
            <person name="Sato R."/>
            <person name="Murakawa M."/>
            <person name="Ihara Y."/>
            <person name="Oshima-Yamada Y."/>
            <person name="Ohtaka K."/>
            <person name="Satoh M."/>
            <person name="Sonobe K."/>
            <person name="Ishii M."/>
            <person name="Ohtani R."/>
            <person name="Kanamori-Sato M."/>
            <person name="Honoki R."/>
            <person name="Miyazaki D."/>
            <person name="Mochizuki H."/>
            <person name="Umetsu J."/>
            <person name="Higashi K."/>
            <person name="Shibata D."/>
            <person name="Kamiya Y."/>
            <person name="Sato N."/>
            <person name="Nakamura Y."/>
            <person name="Tabata S."/>
            <person name="Ida S."/>
            <person name="Kurokawa K."/>
            <person name="Ohta H."/>
        </authorList>
    </citation>
    <scope>NUCLEOTIDE SEQUENCE [LARGE SCALE GENOMIC DNA]</scope>
    <source>
        <strain evidence="1 2">NIES-2285</strain>
    </source>
</reference>
<evidence type="ECO:0000313" key="1">
    <source>
        <dbReference type="EMBL" id="GAQ92047.1"/>
    </source>
</evidence>
<organism evidence="1 2">
    <name type="scientific">Klebsormidium nitens</name>
    <name type="common">Green alga</name>
    <name type="synonym">Ulothrix nitens</name>
    <dbReference type="NCBI Taxonomy" id="105231"/>
    <lineage>
        <taxon>Eukaryota</taxon>
        <taxon>Viridiplantae</taxon>
        <taxon>Streptophyta</taxon>
        <taxon>Klebsormidiophyceae</taxon>
        <taxon>Klebsormidiales</taxon>
        <taxon>Klebsormidiaceae</taxon>
        <taxon>Klebsormidium</taxon>
    </lineage>
</organism>
<dbReference type="AlphaFoldDB" id="A0A1Y1ITQ1"/>
<accession>A0A1Y1ITQ1</accession>
<proteinExistence type="predicted"/>
<evidence type="ECO:0000313" key="2">
    <source>
        <dbReference type="Proteomes" id="UP000054558"/>
    </source>
</evidence>
<sequence length="307" mass="33923">MAPDQQRQDAPLLALRAAFQTVCHNHILEARGLLSGSAPSNQARWSETETLVHYERSLSEIVAIADRATTAENVSGRKRVFDELSNFLTKNAYGVSVETASPADIATFIHSEYIPKHKGESRTVIPNSGEHVLSASAVKNAISHISRSYTLMGFDGAANPGRSELVKSYRDGYTVLLHDAGVREKRAKVFSEQKLDRLLAFLSEGVARSSGLEQCNLLMDRAAFLYLWESRARGKECRELLHRQVERGEGVALPGWSKTVRQEPSARIPLSAPESSVRLSFLEASAQLIVALKQLGYDLEENGCLFR</sequence>
<name>A0A1Y1ITQ1_KLENI</name>
<protein>
    <submittedName>
        <fullName evidence="1">Uncharacterized protein</fullName>
    </submittedName>
</protein>
<keyword evidence="2" id="KW-1185">Reference proteome</keyword>
<feature type="non-terminal residue" evidence="1">
    <location>
        <position position="307"/>
    </location>
</feature>
<gene>
    <name evidence="1" type="ORF">KFL_009110010</name>
</gene>
<dbReference type="Proteomes" id="UP000054558">
    <property type="component" value="Unassembled WGS sequence"/>
</dbReference>